<dbReference type="CDD" id="cd06848">
    <property type="entry name" value="GCS_H"/>
    <property type="match status" value="1"/>
</dbReference>
<comment type="subunit">
    <text evidence="5">The glycine cleavage system is composed of four proteins: P, T, L and H.</text>
</comment>
<evidence type="ECO:0000256" key="5">
    <source>
        <dbReference type="RuleBase" id="RU364055"/>
    </source>
</evidence>
<feature type="region of interest" description="Disordered" evidence="6">
    <location>
        <begin position="1"/>
        <end position="20"/>
    </location>
</feature>
<feature type="modified residue" description="N6-lipoyllysine" evidence="4">
    <location>
        <position position="214"/>
    </location>
</feature>
<dbReference type="AlphaFoldDB" id="A0A8J2SRS1"/>
<dbReference type="InterPro" id="IPR033753">
    <property type="entry name" value="GCV_H/Fam206"/>
</dbReference>
<gene>
    <name evidence="8" type="ORF">PECAL_3P17260</name>
</gene>
<dbReference type="NCBIfam" id="NF002270">
    <property type="entry name" value="PRK01202.1"/>
    <property type="match status" value="1"/>
</dbReference>
<keyword evidence="9" id="KW-1185">Reference proteome</keyword>
<keyword evidence="5" id="KW-0496">Mitochondrion</keyword>
<dbReference type="PANTHER" id="PTHR11715">
    <property type="entry name" value="GLYCINE CLEAVAGE SYSTEM H PROTEIN"/>
    <property type="match status" value="1"/>
</dbReference>
<dbReference type="NCBIfam" id="TIGR00527">
    <property type="entry name" value="gcvH"/>
    <property type="match status" value="1"/>
</dbReference>
<evidence type="ECO:0000256" key="2">
    <source>
        <dbReference type="ARBA" id="ARBA00022823"/>
    </source>
</evidence>
<keyword evidence="3 5" id="KW-0809">Transit peptide</keyword>
<dbReference type="EMBL" id="CAKKNE010000003">
    <property type="protein sequence ID" value="CAH0371774.1"/>
    <property type="molecule type" value="Genomic_DNA"/>
</dbReference>
<dbReference type="SUPFAM" id="SSF51230">
    <property type="entry name" value="Single hybrid motif"/>
    <property type="match status" value="1"/>
</dbReference>
<dbReference type="GO" id="GO:0005960">
    <property type="term" value="C:glycine cleavage complex"/>
    <property type="evidence" value="ECO:0007669"/>
    <property type="project" value="UniProtKB-UniRule"/>
</dbReference>
<name>A0A8J2SRS1_9STRA</name>
<dbReference type="OrthoDB" id="10264154at2759"/>
<evidence type="ECO:0000256" key="3">
    <source>
        <dbReference type="ARBA" id="ARBA00022946"/>
    </source>
</evidence>
<dbReference type="Proteomes" id="UP000789595">
    <property type="component" value="Unassembled WGS sequence"/>
</dbReference>
<evidence type="ECO:0000259" key="7">
    <source>
        <dbReference type="PROSITE" id="PS50968"/>
    </source>
</evidence>
<evidence type="ECO:0000313" key="8">
    <source>
        <dbReference type="EMBL" id="CAH0371774.1"/>
    </source>
</evidence>
<evidence type="ECO:0000256" key="1">
    <source>
        <dbReference type="ARBA" id="ARBA00009249"/>
    </source>
</evidence>
<comment type="cofactor">
    <cofactor evidence="5">
        <name>(R)-lipoate</name>
        <dbReference type="ChEBI" id="CHEBI:83088"/>
    </cofactor>
    <text evidence="5">Binds 1 lipoyl cofactor covalently.</text>
</comment>
<evidence type="ECO:0000313" key="9">
    <source>
        <dbReference type="Proteomes" id="UP000789595"/>
    </source>
</evidence>
<dbReference type="HAMAP" id="MF_00272">
    <property type="entry name" value="GcvH"/>
    <property type="match status" value="1"/>
</dbReference>
<dbReference type="InterPro" id="IPR011053">
    <property type="entry name" value="Single_hybrid_motif"/>
</dbReference>
<dbReference type="InterPro" id="IPR017453">
    <property type="entry name" value="GCV_H_sub"/>
</dbReference>
<dbReference type="PROSITE" id="PS00189">
    <property type="entry name" value="LIPOYL"/>
    <property type="match status" value="1"/>
</dbReference>
<accession>A0A8J2SRS1</accession>
<comment type="similarity">
    <text evidence="1 5">Belongs to the GcvH family.</text>
</comment>
<dbReference type="PANTHER" id="PTHR11715:SF3">
    <property type="entry name" value="GLYCINE CLEAVAGE SYSTEM H PROTEIN-RELATED"/>
    <property type="match status" value="1"/>
</dbReference>
<organism evidence="8 9">
    <name type="scientific">Pelagomonas calceolata</name>
    <dbReference type="NCBI Taxonomy" id="35677"/>
    <lineage>
        <taxon>Eukaryota</taxon>
        <taxon>Sar</taxon>
        <taxon>Stramenopiles</taxon>
        <taxon>Ochrophyta</taxon>
        <taxon>Pelagophyceae</taxon>
        <taxon>Pelagomonadales</taxon>
        <taxon>Pelagomonadaceae</taxon>
        <taxon>Pelagomonas</taxon>
    </lineage>
</organism>
<comment type="subcellular location">
    <subcellularLocation>
        <location evidence="5">Mitochondrion</location>
    </subcellularLocation>
</comment>
<feature type="compositionally biased region" description="Basic and acidic residues" evidence="6">
    <location>
        <begin position="1"/>
        <end position="11"/>
    </location>
</feature>
<evidence type="ECO:0000256" key="4">
    <source>
        <dbReference type="PIRSR" id="PIRSR617453-50"/>
    </source>
</evidence>
<sequence>MRGRSPERRDASGGGSRPIWGTLTQFLPGLLSELNSGENSINDHAACPGAAHGSAARPLGGPHDRSARLRHVLSSAPKVTFHCALRGAPTPRADLRGAAHDGRPPPAAREAKALLAKPCAVAAASETLQAKYSRLQTGIESRHGRKTPPRRHPSHDRRSFAESHEYAKVDGGVATVGITDYAANALGDIVFVDLPEVGDEVEKGEAFGAVESVKAASDVYAPISGEVVEINGALEDTPDLVNSSALEDGWFIKVKMSDAGEVDALMDEAAYAEHTKE</sequence>
<dbReference type="Gene3D" id="2.40.50.100">
    <property type="match status" value="1"/>
</dbReference>
<comment type="function">
    <text evidence="5">The H protein shuttles the methylamine group of glycine from the P protein to the T protein.</text>
</comment>
<dbReference type="Pfam" id="PF01597">
    <property type="entry name" value="GCV_H"/>
    <property type="match status" value="1"/>
</dbReference>
<proteinExistence type="inferred from homology"/>
<dbReference type="PROSITE" id="PS50968">
    <property type="entry name" value="BIOTINYL_LIPOYL"/>
    <property type="match status" value="1"/>
</dbReference>
<protein>
    <recommendedName>
        <fullName evidence="5">Glycine cleavage system H protein</fullName>
    </recommendedName>
</protein>
<keyword evidence="2 4" id="KW-0450">Lipoyl</keyword>
<reference evidence="8" key="1">
    <citation type="submission" date="2021-11" db="EMBL/GenBank/DDBJ databases">
        <authorList>
            <consortium name="Genoscope - CEA"/>
            <person name="William W."/>
        </authorList>
    </citation>
    <scope>NUCLEOTIDE SEQUENCE</scope>
</reference>
<dbReference type="InterPro" id="IPR003016">
    <property type="entry name" value="2-oxoA_DH_lipoyl-BS"/>
</dbReference>
<dbReference type="InterPro" id="IPR000089">
    <property type="entry name" value="Biotin_lipoyl"/>
</dbReference>
<dbReference type="GO" id="GO:0009249">
    <property type="term" value="P:protein lipoylation"/>
    <property type="evidence" value="ECO:0007669"/>
    <property type="project" value="TreeGrafter"/>
</dbReference>
<evidence type="ECO:0000256" key="6">
    <source>
        <dbReference type="SAM" id="MobiDB-lite"/>
    </source>
</evidence>
<feature type="region of interest" description="Disordered" evidence="6">
    <location>
        <begin position="136"/>
        <end position="161"/>
    </location>
</feature>
<feature type="domain" description="Lipoyl-binding" evidence="7">
    <location>
        <begin position="173"/>
        <end position="255"/>
    </location>
</feature>
<comment type="caution">
    <text evidence="8">The sequence shown here is derived from an EMBL/GenBank/DDBJ whole genome shotgun (WGS) entry which is preliminary data.</text>
</comment>
<dbReference type="GO" id="GO:0005739">
    <property type="term" value="C:mitochondrion"/>
    <property type="evidence" value="ECO:0007669"/>
    <property type="project" value="UniProtKB-SubCell"/>
</dbReference>
<dbReference type="GO" id="GO:0019464">
    <property type="term" value="P:glycine decarboxylation via glycine cleavage system"/>
    <property type="evidence" value="ECO:0007669"/>
    <property type="project" value="UniProtKB-UniRule"/>
</dbReference>
<feature type="compositionally biased region" description="Basic residues" evidence="6">
    <location>
        <begin position="143"/>
        <end position="155"/>
    </location>
</feature>
<dbReference type="InterPro" id="IPR002930">
    <property type="entry name" value="GCV_H"/>
</dbReference>